<dbReference type="RefSeq" id="WP_138638380.1">
    <property type="nucleotide sequence ID" value="NZ_JASWDG010000134.1"/>
</dbReference>
<reference evidence="1 2" key="1">
    <citation type="submission" date="2019-05" db="EMBL/GenBank/DDBJ databases">
        <title>Draft genome sequence of Actinomadura geliboluensis A8036.</title>
        <authorList>
            <person name="Saricaoglu S."/>
            <person name="Isik K."/>
        </authorList>
    </citation>
    <scope>NUCLEOTIDE SEQUENCE [LARGE SCALE GENOMIC DNA]</scope>
    <source>
        <strain evidence="1 2">A8036</strain>
    </source>
</reference>
<accession>A0A5S4GSB3</accession>
<sequence length="421" mass="45713">MAHRPLSAWVAAVPLSADGTAERPGFLEVNFGDERADARDLRVFATGWERRAIPAGLGGPVLGLVRQGEAVLELDELARPIPVSAEGAALLSGLEDRWPDAVLPASGEHVLAAENVAVRHLLLSRLADEGDPPPEIFHFLPWELVDELVHDMLGVLDGAEPGPIVELRHWFTPAGPRISAALEQLDEGLREPDDAVARVGATALCSRLLAFDPARMPERTRSALGSLIANWVKHDPFLRHTAARAQLRLSGGNDDSAAVRVDPPAVAADDGPAVRRVPRDAARPPFTLVHTAQSNGQVTVNVEAPLPEQEARRVDAVYGIMFVRVVIDTRDGVTRYLIPLRRRFGRLTGLIELPFPRAGSVGADLDGPPIGIAEARHADREEVRRSVRVQRNALTRDLWRQFAVRLGAEHPLHGIVLGELP</sequence>
<dbReference type="EMBL" id="VCKZ01000165">
    <property type="protein sequence ID" value="TMR35848.1"/>
    <property type="molecule type" value="Genomic_DNA"/>
</dbReference>
<dbReference type="Proteomes" id="UP000305238">
    <property type="component" value="Unassembled WGS sequence"/>
</dbReference>
<keyword evidence="2" id="KW-1185">Reference proteome</keyword>
<protein>
    <submittedName>
        <fullName evidence="1">Uncharacterized protein</fullName>
    </submittedName>
</protein>
<evidence type="ECO:0000313" key="1">
    <source>
        <dbReference type="EMBL" id="TMR35848.1"/>
    </source>
</evidence>
<gene>
    <name evidence="1" type="ORF">ETD96_22100</name>
</gene>
<comment type="caution">
    <text evidence="1">The sequence shown here is derived from an EMBL/GenBank/DDBJ whole genome shotgun (WGS) entry which is preliminary data.</text>
</comment>
<evidence type="ECO:0000313" key="2">
    <source>
        <dbReference type="Proteomes" id="UP000305238"/>
    </source>
</evidence>
<proteinExistence type="predicted"/>
<dbReference type="OrthoDB" id="3519605at2"/>
<dbReference type="AlphaFoldDB" id="A0A5S4GSB3"/>
<name>A0A5S4GSB3_9ACTN</name>
<organism evidence="1 2">
    <name type="scientific">Actinomadura geliboluensis</name>
    <dbReference type="NCBI Taxonomy" id="882440"/>
    <lineage>
        <taxon>Bacteria</taxon>
        <taxon>Bacillati</taxon>
        <taxon>Actinomycetota</taxon>
        <taxon>Actinomycetes</taxon>
        <taxon>Streptosporangiales</taxon>
        <taxon>Thermomonosporaceae</taxon>
        <taxon>Actinomadura</taxon>
    </lineage>
</organism>